<dbReference type="Gene3D" id="1.20.120.330">
    <property type="entry name" value="Nucleotidyltransferases domain 2"/>
    <property type="match status" value="1"/>
</dbReference>
<reference evidence="2" key="1">
    <citation type="journal article" date="2019" name="Int. J. Syst. Evol. Microbiol.">
        <title>The Global Catalogue of Microorganisms (GCM) 10K type strain sequencing project: providing services to taxonomists for standard genome sequencing and annotation.</title>
        <authorList>
            <consortium name="The Broad Institute Genomics Platform"/>
            <consortium name="The Broad Institute Genome Sequencing Center for Infectious Disease"/>
            <person name="Wu L."/>
            <person name="Ma J."/>
        </authorList>
    </citation>
    <scope>NUCLEOTIDE SEQUENCE [LARGE SCALE GENOMIC DNA]</scope>
    <source>
        <strain evidence="2">CCUG 56608</strain>
    </source>
</reference>
<dbReference type="SUPFAM" id="SSF81593">
    <property type="entry name" value="Nucleotidyltransferase substrate binding subunit/domain"/>
    <property type="match status" value="1"/>
</dbReference>
<keyword evidence="2" id="KW-1185">Reference proteome</keyword>
<dbReference type="EMBL" id="JBHTKK010000028">
    <property type="protein sequence ID" value="MFD1067809.1"/>
    <property type="molecule type" value="Genomic_DNA"/>
</dbReference>
<comment type="caution">
    <text evidence="1">The sequence shown here is derived from an EMBL/GenBank/DDBJ whole genome shotgun (WGS) entry which is preliminary data.</text>
</comment>
<dbReference type="Proteomes" id="UP001597041">
    <property type="component" value="Unassembled WGS sequence"/>
</dbReference>
<dbReference type="NCBIfam" id="TIGR01987">
    <property type="entry name" value="HI0074"/>
    <property type="match status" value="1"/>
</dbReference>
<sequence>MESVQCLDNLEKTFVRLEEALKEDNSDDLYIDGTIQRLKTTVEIYWKTLKRMLEEQGIEAKSSRETLKQAYAVDWIQNEQSWLQMLHDRNETSHVYDEEKARNIYENIVGYFPEMKKTFTFLKEKYQEDRREPHDD</sequence>
<dbReference type="Pfam" id="PF08780">
    <property type="entry name" value="NTase_sub_bind"/>
    <property type="match status" value="1"/>
</dbReference>
<gene>
    <name evidence="1" type="ORF">ACFQ19_17515</name>
</gene>
<dbReference type="InterPro" id="IPR010235">
    <property type="entry name" value="HepT"/>
</dbReference>
<protein>
    <submittedName>
        <fullName evidence="1">HI0074 family nucleotidyltransferase substrate-binding subunit</fullName>
    </submittedName>
</protein>
<proteinExistence type="predicted"/>
<evidence type="ECO:0000313" key="2">
    <source>
        <dbReference type="Proteomes" id="UP001597041"/>
    </source>
</evidence>
<evidence type="ECO:0000313" key="1">
    <source>
        <dbReference type="EMBL" id="MFD1067809.1"/>
    </source>
</evidence>
<name>A0ABW3NJT3_9BACI</name>
<accession>A0ABW3NJT3</accession>
<organism evidence="1 2">
    <name type="scientific">Oceanobacillus locisalsi</name>
    <dbReference type="NCBI Taxonomy" id="546107"/>
    <lineage>
        <taxon>Bacteria</taxon>
        <taxon>Bacillati</taxon>
        <taxon>Bacillota</taxon>
        <taxon>Bacilli</taxon>
        <taxon>Bacillales</taxon>
        <taxon>Bacillaceae</taxon>
        <taxon>Oceanobacillus</taxon>
    </lineage>
</organism>
<dbReference type="RefSeq" id="WP_379593961.1">
    <property type="nucleotide sequence ID" value="NZ_JBHTKK010000028.1"/>
</dbReference>